<dbReference type="Proteomes" id="UP000199477">
    <property type="component" value="Unassembled WGS sequence"/>
</dbReference>
<keyword evidence="1" id="KW-1133">Transmembrane helix</keyword>
<name>A0A1I1X5U2_9GAMM</name>
<organism evidence="2 3">
    <name type="scientific">Dyella marensis</name>
    <dbReference type="NCBI Taxonomy" id="500610"/>
    <lineage>
        <taxon>Bacteria</taxon>
        <taxon>Pseudomonadati</taxon>
        <taxon>Pseudomonadota</taxon>
        <taxon>Gammaproteobacteria</taxon>
        <taxon>Lysobacterales</taxon>
        <taxon>Rhodanobacteraceae</taxon>
        <taxon>Dyella</taxon>
    </lineage>
</organism>
<dbReference type="RefSeq" id="WP_026634185.1">
    <property type="nucleotide sequence ID" value="NZ_FONH01000001.1"/>
</dbReference>
<sequence>MSYVDRMCLRLMAPCLLPALCGALFAWSAEGLLGLPRPAGGGSAPDLPSYLIVAGGAASVALYAVQAGRLLRWRRGRGAACYVCGCLLGRAREGRWGPYRPCLGCGKQHGV</sequence>
<keyword evidence="1" id="KW-0812">Transmembrane</keyword>
<accession>A0A1I1X5U2</accession>
<keyword evidence="3" id="KW-1185">Reference proteome</keyword>
<feature type="transmembrane region" description="Helical" evidence="1">
    <location>
        <begin position="47"/>
        <end position="65"/>
    </location>
</feature>
<keyword evidence="1" id="KW-0472">Membrane</keyword>
<dbReference type="AlphaFoldDB" id="A0A1I1X5U2"/>
<proteinExistence type="predicted"/>
<protein>
    <submittedName>
        <fullName evidence="2">Uncharacterized protein</fullName>
    </submittedName>
</protein>
<evidence type="ECO:0000313" key="3">
    <source>
        <dbReference type="Proteomes" id="UP000199477"/>
    </source>
</evidence>
<dbReference type="STRING" id="500610.SAMN02799615_00133"/>
<dbReference type="EMBL" id="FONH01000001">
    <property type="protein sequence ID" value="SFE02786.1"/>
    <property type="molecule type" value="Genomic_DNA"/>
</dbReference>
<evidence type="ECO:0000313" key="2">
    <source>
        <dbReference type="EMBL" id="SFE02786.1"/>
    </source>
</evidence>
<evidence type="ECO:0000256" key="1">
    <source>
        <dbReference type="SAM" id="Phobius"/>
    </source>
</evidence>
<reference evidence="3" key="1">
    <citation type="submission" date="2016-10" db="EMBL/GenBank/DDBJ databases">
        <authorList>
            <person name="Varghese N."/>
            <person name="Submissions S."/>
        </authorList>
    </citation>
    <scope>NUCLEOTIDE SEQUENCE [LARGE SCALE GENOMIC DNA]</scope>
    <source>
        <strain evidence="3">UNC178MFTsu3.1</strain>
    </source>
</reference>
<gene>
    <name evidence="2" type="ORF">SAMN02799615_00133</name>
</gene>